<gene>
    <name evidence="3" type="ORF">P0082_00565</name>
</gene>
<feature type="region of interest" description="Disordered" evidence="1">
    <location>
        <begin position="567"/>
        <end position="594"/>
    </location>
</feature>
<dbReference type="RefSeq" id="WP_326927565.1">
    <property type="nucleotide sequence ID" value="NZ_CP123443.1"/>
</dbReference>
<reference evidence="3 4" key="1">
    <citation type="submission" date="2023-04" db="EMBL/GenBank/DDBJ databases">
        <title>Spirochaete genome identified in red abalone sample constitutes a novel genus.</title>
        <authorList>
            <person name="Sharma S.P."/>
            <person name="Purcell C.M."/>
            <person name="Hyde J.R."/>
            <person name="Severin A.J."/>
        </authorList>
    </citation>
    <scope>NUCLEOTIDE SEQUENCE [LARGE SCALE GENOMIC DNA]</scope>
    <source>
        <strain evidence="3 4">SP-2023</strain>
    </source>
</reference>
<feature type="compositionally biased region" description="Polar residues" evidence="1">
    <location>
        <begin position="523"/>
        <end position="545"/>
    </location>
</feature>
<keyword evidence="3" id="KW-0966">Cell projection</keyword>
<feature type="region of interest" description="Disordered" evidence="1">
    <location>
        <begin position="42"/>
        <end position="65"/>
    </location>
</feature>
<feature type="compositionally biased region" description="Polar residues" evidence="1">
    <location>
        <begin position="321"/>
        <end position="330"/>
    </location>
</feature>
<feature type="compositionally biased region" description="Basic and acidic residues" evidence="1">
    <location>
        <begin position="137"/>
        <end position="174"/>
    </location>
</feature>
<keyword evidence="3" id="KW-0969">Cilium</keyword>
<feature type="region of interest" description="Disordered" evidence="1">
    <location>
        <begin position="136"/>
        <end position="549"/>
    </location>
</feature>
<feature type="compositionally biased region" description="Basic and acidic residues" evidence="1">
    <location>
        <begin position="362"/>
        <end position="382"/>
    </location>
</feature>
<dbReference type="InterPro" id="IPR038610">
    <property type="entry name" value="FliK-like_C_sf"/>
</dbReference>
<feature type="compositionally biased region" description="Basic and acidic residues" evidence="1">
    <location>
        <begin position="478"/>
        <end position="487"/>
    </location>
</feature>
<evidence type="ECO:0000313" key="3">
    <source>
        <dbReference type="EMBL" id="WGK69382.1"/>
    </source>
</evidence>
<protein>
    <submittedName>
        <fullName evidence="3">Flagellar hook-length control protein FliK</fullName>
    </submittedName>
</protein>
<dbReference type="CDD" id="cd17470">
    <property type="entry name" value="T3SS_Flik_C"/>
    <property type="match status" value="1"/>
</dbReference>
<name>A0ABY8MHE1_9SPIO</name>
<feature type="region of interest" description="Disordered" evidence="1">
    <location>
        <begin position="730"/>
        <end position="749"/>
    </location>
</feature>
<dbReference type="InterPro" id="IPR021136">
    <property type="entry name" value="Flagellar_hook_control-like_C"/>
</dbReference>
<accession>A0ABY8MHE1</accession>
<evidence type="ECO:0000313" key="4">
    <source>
        <dbReference type="Proteomes" id="UP001228690"/>
    </source>
</evidence>
<feature type="domain" description="Flagellar hook-length control protein-like C-terminal" evidence="2">
    <location>
        <begin position="625"/>
        <end position="698"/>
    </location>
</feature>
<feature type="compositionally biased region" description="Polar residues" evidence="1">
    <location>
        <begin position="734"/>
        <end position="749"/>
    </location>
</feature>
<keyword evidence="4" id="KW-1185">Reference proteome</keyword>
<dbReference type="EMBL" id="CP123443">
    <property type="protein sequence ID" value="WGK69382.1"/>
    <property type="molecule type" value="Genomic_DNA"/>
</dbReference>
<feature type="compositionally biased region" description="Basic and acidic residues" evidence="1">
    <location>
        <begin position="303"/>
        <end position="313"/>
    </location>
</feature>
<keyword evidence="3" id="KW-0282">Flagellum</keyword>
<evidence type="ECO:0000259" key="2">
    <source>
        <dbReference type="Pfam" id="PF02120"/>
    </source>
</evidence>
<feature type="compositionally biased region" description="Polar residues" evidence="1">
    <location>
        <begin position="461"/>
        <end position="477"/>
    </location>
</feature>
<feature type="compositionally biased region" description="Basic and acidic residues" evidence="1">
    <location>
        <begin position="180"/>
        <end position="222"/>
    </location>
</feature>
<feature type="compositionally biased region" description="Basic and acidic residues" evidence="1">
    <location>
        <begin position="420"/>
        <end position="439"/>
    </location>
</feature>
<proteinExistence type="predicted"/>
<feature type="region of interest" description="Disordered" evidence="1">
    <location>
        <begin position="692"/>
        <end position="722"/>
    </location>
</feature>
<feature type="compositionally biased region" description="Polar residues" evidence="1">
    <location>
        <begin position="708"/>
        <end position="717"/>
    </location>
</feature>
<dbReference type="Pfam" id="PF02120">
    <property type="entry name" value="Flg_hook"/>
    <property type="match status" value="1"/>
</dbReference>
<evidence type="ECO:0000256" key="1">
    <source>
        <dbReference type="SAM" id="MobiDB-lite"/>
    </source>
</evidence>
<sequence>MTDPFVFSVQRPDANGYFAKRSPHNLNLAGEESFQDFYRQMAEDQAKNQTGNRAREQGQEPWQYSPAGTPANATGIHTETHTGTHTGNFTGNFAAYISQQSPEPYRVNLRDADFRPGGQPLDRLRQDLEQSSQNMEYRLDRGNQYDVISRENTVERTVPDRRAEMRERQQREIEQQLADRNAETQKQDQERQQIRQQEAERAEKARAEQQAEARHRNKERTPTDAASASKADRGSTLSSGASGAPGADDARTGGKLGLGKVHGSSSADDDKSLTAPVALGINGDETNGGKAKDGTLASAEKGQTVKDGDKDAKIALARSQKLASGMSQGNIRDKAPNSKAANSNEAVEDSKDLVTKGNGPKSEQDGRTDHKVKIQVMDERSAKPAVRTPNQAQNKAQLLDTEGAEAAKSGIKQALAESEIAARNRDHAGANDQSERAAEQLKQSGSGRDSAARNLGLQGIQGAQNALSKKNSKSHNAANEDSRELKPGEVASVGGNLKAKDGGPEPAQLQATRPGRVAELRRQQNQGMQYASGDRQNAASVNGSAESADKQQLKADFEFGRNLNQTMESSGLSDSAGIRTPGAGNMGNNGQGPLLRSFAQQMAQRLQEGPLAQNLSQLRFRLLDRNRGEIRMSLNPENLGQIRIHLNIDGSQLSGHIVADSPEAARILRDNMQHIEASLREGGFDNQELNVSVGGGQAGDAQDKSQEDWNPSGNFDSNRLPVGREEAWEELNPSGPTFQLEQSQINYSA</sequence>
<dbReference type="Proteomes" id="UP001228690">
    <property type="component" value="Chromosome"/>
</dbReference>
<feature type="compositionally biased region" description="Low complexity" evidence="1">
    <location>
        <begin position="234"/>
        <end position="247"/>
    </location>
</feature>
<dbReference type="Gene3D" id="3.30.750.140">
    <property type="match status" value="1"/>
</dbReference>
<organism evidence="3 4">
    <name type="scientific">Candidatus Haliotispira prima</name>
    <dbReference type="NCBI Taxonomy" id="3034016"/>
    <lineage>
        <taxon>Bacteria</taxon>
        <taxon>Pseudomonadati</taxon>
        <taxon>Spirochaetota</taxon>
        <taxon>Spirochaetia</taxon>
        <taxon>Spirochaetales</taxon>
        <taxon>Spirochaetaceae</taxon>
        <taxon>Candidatus Haliotispira</taxon>
    </lineage>
</organism>